<keyword evidence="1" id="KW-0812">Transmembrane</keyword>
<dbReference type="InterPro" id="IPR014747">
    <property type="entry name" value="Bac_photo_RC_H_C"/>
</dbReference>
<reference evidence="4" key="1">
    <citation type="submission" date="2021-03" db="EMBL/GenBank/DDBJ databases">
        <title>Whole genome sequence of Jiella sp. CQZ9-1.</title>
        <authorList>
            <person name="Tuo L."/>
        </authorList>
    </citation>
    <scope>NUCLEOTIDE SEQUENCE</scope>
    <source>
        <strain evidence="4">CQZ9-1</strain>
    </source>
</reference>
<dbReference type="AlphaFoldDB" id="A0A939JSU4"/>
<gene>
    <name evidence="4" type="ORF">J1C48_12075</name>
</gene>
<feature type="domain" description="PRC-barrel" evidence="3">
    <location>
        <begin position="147"/>
        <end position="210"/>
    </location>
</feature>
<proteinExistence type="predicted"/>
<dbReference type="NCBIfam" id="TIGR01150">
    <property type="entry name" value="puhA"/>
    <property type="match status" value="1"/>
</dbReference>
<keyword evidence="1" id="KW-1133">Transmembrane helix</keyword>
<dbReference type="InterPro" id="IPR011033">
    <property type="entry name" value="PRC_barrel-like_sf"/>
</dbReference>
<organism evidence="4 5">
    <name type="scientific">Jiella flava</name>
    <dbReference type="NCBI Taxonomy" id="2816857"/>
    <lineage>
        <taxon>Bacteria</taxon>
        <taxon>Pseudomonadati</taxon>
        <taxon>Pseudomonadota</taxon>
        <taxon>Alphaproteobacteria</taxon>
        <taxon>Hyphomicrobiales</taxon>
        <taxon>Aurantimonadaceae</taxon>
        <taxon>Jiella</taxon>
    </lineage>
</organism>
<dbReference type="Pfam" id="PF03967">
    <property type="entry name" value="PRCH"/>
    <property type="match status" value="1"/>
</dbReference>
<dbReference type="Proteomes" id="UP000664122">
    <property type="component" value="Unassembled WGS sequence"/>
</dbReference>
<dbReference type="InterPro" id="IPR015810">
    <property type="entry name" value="Photo_RC_H_N"/>
</dbReference>
<feature type="transmembrane region" description="Helical" evidence="1">
    <location>
        <begin position="12"/>
        <end position="31"/>
    </location>
</feature>
<protein>
    <submittedName>
        <fullName evidence="4">PRC-barrel domain-containing protein</fullName>
    </submittedName>
</protein>
<keyword evidence="5" id="KW-1185">Reference proteome</keyword>
<evidence type="ECO:0000313" key="4">
    <source>
        <dbReference type="EMBL" id="MBO0663318.1"/>
    </source>
</evidence>
<evidence type="ECO:0000259" key="3">
    <source>
        <dbReference type="Pfam" id="PF05239"/>
    </source>
</evidence>
<sequence length="261" mass="28590">MPGHSFTQQLDIPLLLLILFFLFFLGLVYYLRQEDKREGYPLQSDRTVGTGGRVSVVGFPPMPKPKTFRLMHGGAVMAPRVEPDRDLNAFSAYEFPGSPIMPSGDPLVDGIGPAAYGLKSDTPDLTVDGALKLVPLRNNSQYWLEETGTNPIGMTAIARDGLEVGTVVDVWINALEYFPRYLEIAANVESGGQRIVAPIAFATIKSSRKIVRFSALSRAQFFNVPRLASADQITMREEDRLNGYFAGGAFYGGSSMEDALS</sequence>
<dbReference type="Gene3D" id="4.10.540.10">
    <property type="entry name" value="Photosynthetic reaction centre, H subunit, N-terminal domain"/>
    <property type="match status" value="1"/>
</dbReference>
<dbReference type="Gene3D" id="3.90.50.10">
    <property type="entry name" value="Photosynthetic Reaction Center, subunit H, domain 2"/>
    <property type="match status" value="1"/>
</dbReference>
<keyword evidence="1" id="KW-0472">Membrane</keyword>
<dbReference type="Pfam" id="PF05239">
    <property type="entry name" value="PRC"/>
    <property type="match status" value="1"/>
</dbReference>
<dbReference type="InterPro" id="IPR005652">
    <property type="entry name" value="Photo_RC_H"/>
</dbReference>
<dbReference type="SUPFAM" id="SSF50346">
    <property type="entry name" value="PRC-barrel domain"/>
    <property type="match status" value="1"/>
</dbReference>
<dbReference type="InterPro" id="IPR027275">
    <property type="entry name" value="PRC-brl_dom"/>
</dbReference>
<feature type="domain" description="Photosynthetic reaction centre H subunit N-terminal" evidence="2">
    <location>
        <begin position="5"/>
        <end position="137"/>
    </location>
</feature>
<dbReference type="GO" id="GO:0019684">
    <property type="term" value="P:photosynthesis, light reaction"/>
    <property type="evidence" value="ECO:0007669"/>
    <property type="project" value="InterPro"/>
</dbReference>
<dbReference type="InterPro" id="IPR037097">
    <property type="entry name" value="Photo_RC_H_N_sf"/>
</dbReference>
<name>A0A939JSU4_9HYPH</name>
<accession>A0A939JSU4</accession>
<dbReference type="SUPFAM" id="SSF81490">
    <property type="entry name" value="Photosystem II reaction centre subunit H, transmembrane region"/>
    <property type="match status" value="1"/>
</dbReference>
<evidence type="ECO:0000259" key="2">
    <source>
        <dbReference type="Pfam" id="PF03967"/>
    </source>
</evidence>
<dbReference type="RefSeq" id="WP_207258098.1">
    <property type="nucleotide sequence ID" value="NZ_JAFMPP010000009.1"/>
</dbReference>
<dbReference type="EMBL" id="JAFMPP010000009">
    <property type="protein sequence ID" value="MBO0663318.1"/>
    <property type="molecule type" value="Genomic_DNA"/>
</dbReference>
<evidence type="ECO:0000313" key="5">
    <source>
        <dbReference type="Proteomes" id="UP000664122"/>
    </source>
</evidence>
<comment type="caution">
    <text evidence="4">The sequence shown here is derived from an EMBL/GenBank/DDBJ whole genome shotgun (WGS) entry which is preliminary data.</text>
</comment>
<dbReference type="GO" id="GO:0030077">
    <property type="term" value="C:plasma membrane light-harvesting complex"/>
    <property type="evidence" value="ECO:0007669"/>
    <property type="project" value="InterPro"/>
</dbReference>
<evidence type="ECO:0000256" key="1">
    <source>
        <dbReference type="SAM" id="Phobius"/>
    </source>
</evidence>